<dbReference type="InterPro" id="IPR036390">
    <property type="entry name" value="WH_DNA-bd_sf"/>
</dbReference>
<dbReference type="AlphaFoldDB" id="A0A380RWW8"/>
<dbReference type="EMBL" id="UHJL01000001">
    <property type="protein sequence ID" value="SUQ19769.1"/>
    <property type="molecule type" value="Genomic_DNA"/>
</dbReference>
<dbReference type="GO" id="GO:0003677">
    <property type="term" value="F:DNA binding"/>
    <property type="evidence" value="ECO:0007669"/>
    <property type="project" value="UniProtKB-KW"/>
</dbReference>
<feature type="domain" description="HTH gntR-type" evidence="4">
    <location>
        <begin position="1"/>
        <end position="64"/>
    </location>
</feature>
<dbReference type="GO" id="GO:0003700">
    <property type="term" value="F:DNA-binding transcription factor activity"/>
    <property type="evidence" value="ECO:0007669"/>
    <property type="project" value="InterPro"/>
</dbReference>
<evidence type="ECO:0000256" key="3">
    <source>
        <dbReference type="ARBA" id="ARBA00023163"/>
    </source>
</evidence>
<dbReference type="InterPro" id="IPR036388">
    <property type="entry name" value="WH-like_DNA-bd_sf"/>
</dbReference>
<dbReference type="Proteomes" id="UP000255423">
    <property type="component" value="Unassembled WGS sequence"/>
</dbReference>
<evidence type="ECO:0000259" key="4">
    <source>
        <dbReference type="PROSITE" id="PS50949"/>
    </source>
</evidence>
<dbReference type="RefSeq" id="WP_109572313.1">
    <property type="nucleotide sequence ID" value="NZ_UHJL01000001.1"/>
</dbReference>
<dbReference type="Pfam" id="PF00392">
    <property type="entry name" value="GntR"/>
    <property type="match status" value="1"/>
</dbReference>
<dbReference type="SUPFAM" id="SSF46785">
    <property type="entry name" value="Winged helix' DNA-binding domain"/>
    <property type="match status" value="1"/>
</dbReference>
<dbReference type="CDD" id="cd07377">
    <property type="entry name" value="WHTH_GntR"/>
    <property type="match status" value="1"/>
</dbReference>
<evidence type="ECO:0000256" key="2">
    <source>
        <dbReference type="ARBA" id="ARBA00023125"/>
    </source>
</evidence>
<keyword evidence="2" id="KW-0238">DNA-binding</keyword>
<evidence type="ECO:0000313" key="5">
    <source>
        <dbReference type="EMBL" id="SUQ19769.1"/>
    </source>
</evidence>
<keyword evidence="3" id="KW-0804">Transcription</keyword>
<evidence type="ECO:0000313" key="6">
    <source>
        <dbReference type="Proteomes" id="UP000255423"/>
    </source>
</evidence>
<reference evidence="5 6" key="1">
    <citation type="submission" date="2017-08" db="EMBL/GenBank/DDBJ databases">
        <authorList>
            <person name="de Groot N.N."/>
        </authorList>
    </citation>
    <scope>NUCLEOTIDE SEQUENCE [LARGE SCALE GENOMIC DNA]</scope>
    <source>
        <strain evidence="5 6">HM2</strain>
    </source>
</reference>
<dbReference type="Gene3D" id="3.40.50.2300">
    <property type="match status" value="1"/>
</dbReference>
<dbReference type="Gene3D" id="1.10.10.10">
    <property type="entry name" value="Winged helix-like DNA-binding domain superfamily/Winged helix DNA-binding domain"/>
    <property type="match status" value="1"/>
</dbReference>
<gene>
    <name evidence="5" type="ORF">SAMN05661053_1011</name>
</gene>
<dbReference type="InterPro" id="IPR000524">
    <property type="entry name" value="Tscrpt_reg_HTH_GntR"/>
</dbReference>
<dbReference type="PANTHER" id="PTHR38445">
    <property type="entry name" value="HTH-TYPE TRANSCRIPTIONAL REPRESSOR YTRA"/>
    <property type="match status" value="1"/>
</dbReference>
<sequence>MLIEDVKKSIIDAGFHDGEKMPSVRKMAERLKLSVNTIHKAYKLLAIEGRIQLVHGKGCFWGTAPSFEVKAEESVYSVVERLFQNDLDSGYLNAFDELPSCKELSNRYNVSLYIVKKFLMQKCSQGILRHVGHRFFFSEERPVEKSNFILFVHRSDEFGRLKIESERESDVFRTFAQIAAEQKIAVKFIGYHEASNLFYLSSGETFVVKNDIHCLGVFLSTWLVNDAAKLFAHFASFKNPISVWWEYAPDVIPVIARNKKKWAFYNVAFGKEAGVIVGRYLKSKDMGPVHYLSPYHASFWSKARLQGLLDAGTDVIPLVDERYASPFDLADAAEHEGVERQVLLDNILESLLKNATLDKFVCSNDWVAASLIDYFKAKKLPAPYVVGFDDTIESYRYVFDSFAFNVGTMVKEAIYHIVAPTIYAEQRRQMQTPLGRVVEKH</sequence>
<dbReference type="SUPFAM" id="SSF53822">
    <property type="entry name" value="Periplasmic binding protein-like I"/>
    <property type="match status" value="1"/>
</dbReference>
<dbReference type="InterPro" id="IPR028082">
    <property type="entry name" value="Peripla_BP_I"/>
</dbReference>
<protein>
    <submittedName>
        <fullName evidence="5">Regulatory protein, gntR family</fullName>
    </submittedName>
</protein>
<keyword evidence="1" id="KW-0805">Transcription regulation</keyword>
<name>A0A380RWW8_FIBSU</name>
<dbReference type="SMART" id="SM00345">
    <property type="entry name" value="HTH_GNTR"/>
    <property type="match status" value="1"/>
</dbReference>
<organism evidence="5 6">
    <name type="scientific">Fibrobacter succinogenes</name>
    <name type="common">Bacteroides succinogenes</name>
    <dbReference type="NCBI Taxonomy" id="833"/>
    <lineage>
        <taxon>Bacteria</taxon>
        <taxon>Pseudomonadati</taxon>
        <taxon>Fibrobacterota</taxon>
        <taxon>Fibrobacteria</taxon>
        <taxon>Fibrobacterales</taxon>
        <taxon>Fibrobacteraceae</taxon>
        <taxon>Fibrobacter</taxon>
    </lineage>
</organism>
<dbReference type="PROSITE" id="PS50949">
    <property type="entry name" value="HTH_GNTR"/>
    <property type="match status" value="1"/>
</dbReference>
<evidence type="ECO:0000256" key="1">
    <source>
        <dbReference type="ARBA" id="ARBA00023015"/>
    </source>
</evidence>
<accession>A0A380RWW8</accession>
<dbReference type="PANTHER" id="PTHR38445:SF9">
    <property type="entry name" value="HTH-TYPE TRANSCRIPTIONAL REPRESSOR YTRA"/>
    <property type="match status" value="1"/>
</dbReference>
<proteinExistence type="predicted"/>